<dbReference type="GO" id="GO:0019867">
    <property type="term" value="C:outer membrane"/>
    <property type="evidence" value="ECO:0007669"/>
    <property type="project" value="InterPro"/>
</dbReference>
<evidence type="ECO:0000259" key="2">
    <source>
        <dbReference type="Pfam" id="PF05433"/>
    </source>
</evidence>
<dbReference type="RefSeq" id="XP_040668053.1">
    <property type="nucleotide sequence ID" value="XM_040810167.1"/>
</dbReference>
<gene>
    <name evidence="3" type="ORF">ASPVEDRAFT_28892</name>
</gene>
<protein>
    <recommendedName>
        <fullName evidence="2">Glycine zipper 2TM domain-containing protein</fullName>
    </recommendedName>
</protein>
<accession>A0A1L9PLB1</accession>
<dbReference type="VEuPathDB" id="FungiDB:ASPVEDRAFT_28892"/>
<reference evidence="4" key="1">
    <citation type="journal article" date="2017" name="Genome Biol.">
        <title>Comparative genomics reveals high biological diversity and specific adaptations in the industrially and medically important fungal genus Aspergillus.</title>
        <authorList>
            <person name="de Vries R.P."/>
            <person name="Riley R."/>
            <person name="Wiebenga A."/>
            <person name="Aguilar-Osorio G."/>
            <person name="Amillis S."/>
            <person name="Uchima C.A."/>
            <person name="Anderluh G."/>
            <person name="Asadollahi M."/>
            <person name="Askin M."/>
            <person name="Barry K."/>
            <person name="Battaglia E."/>
            <person name="Bayram O."/>
            <person name="Benocci T."/>
            <person name="Braus-Stromeyer S.A."/>
            <person name="Caldana C."/>
            <person name="Canovas D."/>
            <person name="Cerqueira G.C."/>
            <person name="Chen F."/>
            <person name="Chen W."/>
            <person name="Choi C."/>
            <person name="Clum A."/>
            <person name="Dos Santos R.A."/>
            <person name="Damasio A.R."/>
            <person name="Diallinas G."/>
            <person name="Emri T."/>
            <person name="Fekete E."/>
            <person name="Flipphi M."/>
            <person name="Freyberg S."/>
            <person name="Gallo A."/>
            <person name="Gournas C."/>
            <person name="Habgood R."/>
            <person name="Hainaut M."/>
            <person name="Harispe M.L."/>
            <person name="Henrissat B."/>
            <person name="Hilden K.S."/>
            <person name="Hope R."/>
            <person name="Hossain A."/>
            <person name="Karabika E."/>
            <person name="Karaffa L."/>
            <person name="Karanyi Z."/>
            <person name="Krasevec N."/>
            <person name="Kuo A."/>
            <person name="Kusch H."/>
            <person name="LaButti K."/>
            <person name="Lagendijk E.L."/>
            <person name="Lapidus A."/>
            <person name="Levasseur A."/>
            <person name="Lindquist E."/>
            <person name="Lipzen A."/>
            <person name="Logrieco A.F."/>
            <person name="MacCabe A."/>
            <person name="Maekelae M.R."/>
            <person name="Malavazi I."/>
            <person name="Melin P."/>
            <person name="Meyer V."/>
            <person name="Mielnichuk N."/>
            <person name="Miskei M."/>
            <person name="Molnar A.P."/>
            <person name="Mule G."/>
            <person name="Ngan C.Y."/>
            <person name="Orejas M."/>
            <person name="Orosz E."/>
            <person name="Ouedraogo J.P."/>
            <person name="Overkamp K.M."/>
            <person name="Park H.-S."/>
            <person name="Perrone G."/>
            <person name="Piumi F."/>
            <person name="Punt P.J."/>
            <person name="Ram A.F."/>
            <person name="Ramon A."/>
            <person name="Rauscher S."/>
            <person name="Record E."/>
            <person name="Riano-Pachon D.M."/>
            <person name="Robert V."/>
            <person name="Roehrig J."/>
            <person name="Ruller R."/>
            <person name="Salamov A."/>
            <person name="Salih N.S."/>
            <person name="Samson R.A."/>
            <person name="Sandor E."/>
            <person name="Sanguinetti M."/>
            <person name="Schuetze T."/>
            <person name="Sepcic K."/>
            <person name="Shelest E."/>
            <person name="Sherlock G."/>
            <person name="Sophianopoulou V."/>
            <person name="Squina F.M."/>
            <person name="Sun H."/>
            <person name="Susca A."/>
            <person name="Todd R.B."/>
            <person name="Tsang A."/>
            <person name="Unkles S.E."/>
            <person name="van de Wiele N."/>
            <person name="van Rossen-Uffink D."/>
            <person name="Oliveira J.V."/>
            <person name="Vesth T.C."/>
            <person name="Visser J."/>
            <person name="Yu J.-H."/>
            <person name="Zhou M."/>
            <person name="Andersen M.R."/>
            <person name="Archer D.B."/>
            <person name="Baker S.E."/>
            <person name="Benoit I."/>
            <person name="Brakhage A.A."/>
            <person name="Braus G.H."/>
            <person name="Fischer R."/>
            <person name="Frisvad J.C."/>
            <person name="Goldman G.H."/>
            <person name="Houbraken J."/>
            <person name="Oakley B."/>
            <person name="Pocsi I."/>
            <person name="Scazzocchio C."/>
            <person name="Seiboth B."/>
            <person name="vanKuyk P.A."/>
            <person name="Wortman J."/>
            <person name="Dyer P.S."/>
            <person name="Grigoriev I.V."/>
        </authorList>
    </citation>
    <scope>NUCLEOTIDE SEQUENCE [LARGE SCALE GENOMIC DNA]</scope>
    <source>
        <strain evidence="4">CBS 583.65</strain>
    </source>
</reference>
<dbReference type="EMBL" id="KV878129">
    <property type="protein sequence ID" value="OJJ02291.1"/>
    <property type="molecule type" value="Genomic_DNA"/>
</dbReference>
<dbReference type="OrthoDB" id="10515723at2759"/>
<organism evidence="3 4">
    <name type="scientific">Aspergillus versicolor CBS 583.65</name>
    <dbReference type="NCBI Taxonomy" id="1036611"/>
    <lineage>
        <taxon>Eukaryota</taxon>
        <taxon>Fungi</taxon>
        <taxon>Dikarya</taxon>
        <taxon>Ascomycota</taxon>
        <taxon>Pezizomycotina</taxon>
        <taxon>Eurotiomycetes</taxon>
        <taxon>Eurotiomycetidae</taxon>
        <taxon>Eurotiales</taxon>
        <taxon>Aspergillaceae</taxon>
        <taxon>Aspergillus</taxon>
        <taxon>Aspergillus subgen. Nidulantes</taxon>
    </lineage>
</organism>
<dbReference type="GeneID" id="63725678"/>
<evidence type="ECO:0000256" key="1">
    <source>
        <dbReference type="SAM" id="MobiDB-lite"/>
    </source>
</evidence>
<sequence>MSNREYYGESIPAHLSGEETRNYHTMQSPEYTPTQPWNNNAGPPTYEQTPVNYQQAPVDYQQQPWADPNNPANVNNAEGDKGLGSTVVGGAGGAYVGHQVGKKSDHGTLGTIGGAVAGAVMANMASNAVKGKHHQGQAQEQGCCNNHGCSNCHQQGLGGLGGGRMGLGLGGGLVNRRLGRLERRMDRLHGF</sequence>
<dbReference type="InterPro" id="IPR008816">
    <property type="entry name" value="Gly_zipper_2TM_dom"/>
</dbReference>
<dbReference type="PANTHER" id="PTHR37014">
    <property type="entry name" value="EXPRESSION LETHALITY PROTEIN HEL10, PUTATIVE (AFU_ORTHOLOGUE AFUA_1G06580)-RELATED"/>
    <property type="match status" value="1"/>
</dbReference>
<feature type="domain" description="Glycine zipper 2TM" evidence="2">
    <location>
        <begin position="85"/>
        <end position="124"/>
    </location>
</feature>
<feature type="region of interest" description="Disordered" evidence="1">
    <location>
        <begin position="26"/>
        <end position="50"/>
    </location>
</feature>
<evidence type="ECO:0000313" key="3">
    <source>
        <dbReference type="EMBL" id="OJJ02291.1"/>
    </source>
</evidence>
<name>A0A1L9PLB1_ASPVE</name>
<proteinExistence type="predicted"/>
<keyword evidence="4" id="KW-1185">Reference proteome</keyword>
<dbReference type="Proteomes" id="UP000184073">
    <property type="component" value="Unassembled WGS sequence"/>
</dbReference>
<dbReference type="Pfam" id="PF05433">
    <property type="entry name" value="Rick_17kDa_Anti"/>
    <property type="match status" value="1"/>
</dbReference>
<evidence type="ECO:0000313" key="4">
    <source>
        <dbReference type="Proteomes" id="UP000184073"/>
    </source>
</evidence>
<dbReference type="PANTHER" id="PTHR37014:SF10">
    <property type="entry name" value="RICH PROTEIN MS8, PUTATIVE (AFU_ORTHOLOGUE AFUA_7G05650)-RELATED"/>
    <property type="match status" value="1"/>
</dbReference>
<dbReference type="AlphaFoldDB" id="A0A1L9PLB1"/>
<dbReference type="STRING" id="1036611.A0A1L9PLB1"/>